<feature type="transmembrane region" description="Helical" evidence="1">
    <location>
        <begin position="84"/>
        <end position="103"/>
    </location>
</feature>
<keyword evidence="1" id="KW-0472">Membrane</keyword>
<name>A0AAD7HQ35_9AGAR</name>
<gene>
    <name evidence="2" type="ORF">DFH07DRAFT_946199</name>
</gene>
<evidence type="ECO:0000256" key="1">
    <source>
        <dbReference type="SAM" id="Phobius"/>
    </source>
</evidence>
<dbReference type="Proteomes" id="UP001215280">
    <property type="component" value="Unassembled WGS sequence"/>
</dbReference>
<accession>A0AAD7HQ35</accession>
<feature type="transmembrane region" description="Helical" evidence="1">
    <location>
        <begin position="214"/>
        <end position="239"/>
    </location>
</feature>
<keyword evidence="1" id="KW-0812">Transmembrane</keyword>
<dbReference type="EMBL" id="JARJLG010000226">
    <property type="protein sequence ID" value="KAJ7725647.1"/>
    <property type="molecule type" value="Genomic_DNA"/>
</dbReference>
<reference evidence="2" key="1">
    <citation type="submission" date="2023-03" db="EMBL/GenBank/DDBJ databases">
        <title>Massive genome expansion in bonnet fungi (Mycena s.s.) driven by repeated elements and novel gene families across ecological guilds.</title>
        <authorList>
            <consortium name="Lawrence Berkeley National Laboratory"/>
            <person name="Harder C.B."/>
            <person name="Miyauchi S."/>
            <person name="Viragh M."/>
            <person name="Kuo A."/>
            <person name="Thoen E."/>
            <person name="Andreopoulos B."/>
            <person name="Lu D."/>
            <person name="Skrede I."/>
            <person name="Drula E."/>
            <person name="Henrissat B."/>
            <person name="Morin E."/>
            <person name="Kohler A."/>
            <person name="Barry K."/>
            <person name="LaButti K."/>
            <person name="Morin E."/>
            <person name="Salamov A."/>
            <person name="Lipzen A."/>
            <person name="Mereny Z."/>
            <person name="Hegedus B."/>
            <person name="Baldrian P."/>
            <person name="Stursova M."/>
            <person name="Weitz H."/>
            <person name="Taylor A."/>
            <person name="Grigoriev I.V."/>
            <person name="Nagy L.G."/>
            <person name="Martin F."/>
            <person name="Kauserud H."/>
        </authorList>
    </citation>
    <scope>NUCLEOTIDE SEQUENCE</scope>
    <source>
        <strain evidence="2">CBHHK188m</strain>
    </source>
</reference>
<organism evidence="2 3">
    <name type="scientific">Mycena maculata</name>
    <dbReference type="NCBI Taxonomy" id="230809"/>
    <lineage>
        <taxon>Eukaryota</taxon>
        <taxon>Fungi</taxon>
        <taxon>Dikarya</taxon>
        <taxon>Basidiomycota</taxon>
        <taxon>Agaricomycotina</taxon>
        <taxon>Agaricomycetes</taxon>
        <taxon>Agaricomycetidae</taxon>
        <taxon>Agaricales</taxon>
        <taxon>Marasmiineae</taxon>
        <taxon>Mycenaceae</taxon>
        <taxon>Mycena</taxon>
    </lineage>
</organism>
<dbReference type="AlphaFoldDB" id="A0AAD7HQ35"/>
<keyword evidence="1" id="KW-1133">Transmembrane helix</keyword>
<evidence type="ECO:0000313" key="3">
    <source>
        <dbReference type="Proteomes" id="UP001215280"/>
    </source>
</evidence>
<feature type="transmembrane region" description="Helical" evidence="1">
    <location>
        <begin position="177"/>
        <end position="202"/>
    </location>
</feature>
<comment type="caution">
    <text evidence="2">The sequence shown here is derived from an EMBL/GenBank/DDBJ whole genome shotgun (WGS) entry which is preliminary data.</text>
</comment>
<feature type="transmembrane region" description="Helical" evidence="1">
    <location>
        <begin position="57"/>
        <end position="78"/>
    </location>
</feature>
<feature type="transmembrane region" description="Helical" evidence="1">
    <location>
        <begin position="141"/>
        <end position="165"/>
    </location>
</feature>
<feature type="transmembrane region" description="Helical" evidence="1">
    <location>
        <begin position="115"/>
        <end position="135"/>
    </location>
</feature>
<feature type="transmembrane region" description="Helical" evidence="1">
    <location>
        <begin position="12"/>
        <end position="36"/>
    </location>
</feature>
<keyword evidence="3" id="KW-1185">Reference proteome</keyword>
<evidence type="ECO:0008006" key="4">
    <source>
        <dbReference type="Google" id="ProtNLM"/>
    </source>
</evidence>
<evidence type="ECO:0000313" key="2">
    <source>
        <dbReference type="EMBL" id="KAJ7725647.1"/>
    </source>
</evidence>
<protein>
    <recommendedName>
        <fullName evidence="4">TLC domain-containing protein</fullName>
    </recommendedName>
</protein>
<proteinExistence type="predicted"/>
<sequence length="263" mass="29877">MASEAVSATTVAFYPVPAVLYFLFLYISAKLTELCLSRVSVGFRKLSFDHRRNTIAYLLNTFWTTVTLVLQLCASPILAEEYTFERIDLIKLAGLLVSGLYIFELTYRSSLRLPILIHHFCTLFATILIVCTLAKTQHPALAALGLLWIFHASTEQSIFIGLILYRLQFSRHLVKCVLYFSAAQSLLFKFAFSIYLFIWWGLKLAGNHQQAMDIAFSVLFVVTLTCLMITQVYGSWAAWSIAHSMENKDKELKLNLDSDSNTE</sequence>